<dbReference type="EMBL" id="JEMB01001289">
    <property type="protein sequence ID" value="KYF88845.1"/>
    <property type="molecule type" value="Genomic_DNA"/>
</dbReference>
<evidence type="ECO:0000256" key="2">
    <source>
        <dbReference type="SAM" id="SignalP"/>
    </source>
</evidence>
<evidence type="ECO:0000313" key="4">
    <source>
        <dbReference type="Proteomes" id="UP000075635"/>
    </source>
</evidence>
<dbReference type="SUPFAM" id="SSF53300">
    <property type="entry name" value="vWA-like"/>
    <property type="match status" value="1"/>
</dbReference>
<organism evidence="3 4">
    <name type="scientific">Sorangium cellulosum</name>
    <name type="common">Polyangium cellulosum</name>
    <dbReference type="NCBI Taxonomy" id="56"/>
    <lineage>
        <taxon>Bacteria</taxon>
        <taxon>Pseudomonadati</taxon>
        <taxon>Myxococcota</taxon>
        <taxon>Polyangia</taxon>
        <taxon>Polyangiales</taxon>
        <taxon>Polyangiaceae</taxon>
        <taxon>Sorangium</taxon>
    </lineage>
</organism>
<dbReference type="GO" id="GO:0004674">
    <property type="term" value="F:protein serine/threonine kinase activity"/>
    <property type="evidence" value="ECO:0007669"/>
    <property type="project" value="TreeGrafter"/>
</dbReference>
<dbReference type="Gene3D" id="3.40.50.410">
    <property type="entry name" value="von Willebrand factor, type A domain"/>
    <property type="match status" value="1"/>
</dbReference>
<reference evidence="3 4" key="1">
    <citation type="submission" date="2014-02" db="EMBL/GenBank/DDBJ databases">
        <title>The small core and large imbalanced accessory genome model reveals a collaborative survival strategy of Sorangium cellulosum strains in nature.</title>
        <authorList>
            <person name="Han K."/>
            <person name="Peng R."/>
            <person name="Blom J."/>
            <person name="Li Y.-Z."/>
        </authorList>
    </citation>
    <scope>NUCLEOTIDE SEQUENCE [LARGE SCALE GENOMIC DNA]</scope>
    <source>
        <strain evidence="3 4">So0011-07</strain>
    </source>
</reference>
<feature type="compositionally biased region" description="Acidic residues" evidence="1">
    <location>
        <begin position="43"/>
        <end position="78"/>
    </location>
</feature>
<evidence type="ECO:0008006" key="5">
    <source>
        <dbReference type="Google" id="ProtNLM"/>
    </source>
</evidence>
<feature type="compositionally biased region" description="Basic and acidic residues" evidence="1">
    <location>
        <begin position="160"/>
        <end position="170"/>
    </location>
</feature>
<evidence type="ECO:0000313" key="3">
    <source>
        <dbReference type="EMBL" id="KYF88845.1"/>
    </source>
</evidence>
<dbReference type="AlphaFoldDB" id="A0A150S8S8"/>
<dbReference type="PANTHER" id="PTHR47763:SF1">
    <property type="entry name" value="DUF659 DOMAIN-CONTAINING PROTEIN"/>
    <property type="match status" value="1"/>
</dbReference>
<name>A0A150S8S8_SORCE</name>
<feature type="chain" id="PRO_5007568740" description="VWFA domain-containing protein" evidence="2">
    <location>
        <begin position="23"/>
        <end position="723"/>
    </location>
</feature>
<feature type="compositionally biased region" description="Acidic residues" evidence="1">
    <location>
        <begin position="223"/>
        <end position="239"/>
    </location>
</feature>
<dbReference type="InterPro" id="IPR036465">
    <property type="entry name" value="vWFA_dom_sf"/>
</dbReference>
<protein>
    <recommendedName>
        <fullName evidence="5">VWFA domain-containing protein</fullName>
    </recommendedName>
</protein>
<dbReference type="InterPro" id="IPR052969">
    <property type="entry name" value="Thr-specific_kinase-like"/>
</dbReference>
<evidence type="ECO:0000256" key="1">
    <source>
        <dbReference type="SAM" id="MobiDB-lite"/>
    </source>
</evidence>
<feature type="compositionally biased region" description="Basic and acidic residues" evidence="1">
    <location>
        <begin position="177"/>
        <end position="186"/>
    </location>
</feature>
<dbReference type="PANTHER" id="PTHR47763">
    <property type="entry name" value="ALPHA-PROTEIN KINASE VWKA"/>
    <property type="match status" value="1"/>
</dbReference>
<accession>A0A150S8S8</accession>
<dbReference type="Proteomes" id="UP000075635">
    <property type="component" value="Unassembled WGS sequence"/>
</dbReference>
<feature type="signal peptide" evidence="2">
    <location>
        <begin position="1"/>
        <end position="22"/>
    </location>
</feature>
<dbReference type="GO" id="GO:0005509">
    <property type="term" value="F:calcium ion binding"/>
    <property type="evidence" value="ECO:0007669"/>
    <property type="project" value="InterPro"/>
</dbReference>
<gene>
    <name evidence="3" type="ORF">BE17_40855</name>
</gene>
<keyword evidence="2" id="KW-0732">Signal</keyword>
<dbReference type="InterPro" id="IPR028974">
    <property type="entry name" value="TSP_type-3_rpt"/>
</dbReference>
<feature type="region of interest" description="Disordered" evidence="1">
    <location>
        <begin position="21"/>
        <end position="239"/>
    </location>
</feature>
<feature type="compositionally biased region" description="Acidic residues" evidence="1">
    <location>
        <begin position="95"/>
        <end position="142"/>
    </location>
</feature>
<feature type="compositionally biased region" description="Basic and acidic residues" evidence="1">
    <location>
        <begin position="193"/>
        <end position="214"/>
    </location>
</feature>
<comment type="caution">
    <text evidence="3">The sequence shown here is derived from an EMBL/GenBank/DDBJ whole genome shotgun (WGS) entry which is preliminary data.</text>
</comment>
<sequence>MRRSLRPLLYSLLLSVPIGCTAASNTQAPPPPPVDAGPTIVDTDGDGISDEDEGRDDAIDTDGDGVPDFEDTDSDGDGLPDKVEGAIRPGQTEMPDSDDDGVPDFRDEDSDGNGIPDDEEGDDDLDGDTLPDYADLDDDGDGLSDKAEIGPDVDDPINSDDDRSPDYRDIDSDDDGILDRFERELDADGDDIPAFRDLDSDDDCRPDSVERGDGDPDLPPIDSDLDGGGDFFDLDSDNDGLLDQLEDVNCDGVLDPGESSTASEDTDEDGVSDLIELAAGTNPNDDLDNPQANGDFVFIVPYRADPTPAQDTLDFSTNISQADVVFAMDTTGSMSGSISNLQHALQEMIDQLAEEIPSIGIGVTHYKDFPKQPYGDSSDQPFFLEHRVMSVLTPEGRDSVQSAVDDLRASGGNDSPESGWEALYQVATGRGTTEGNSEVPAFDPLHAPPGAIPAGESVGTIGGVGFRTGSLPIVVMITDVPSHNGTIPGNNYSGLSSPSHTQALNAVTGLGGRLIGMVTDLEDGSEAKADLTAGALATGSVVPPTAWGPEGMRPPRCAVGQCCTGENGKGVTATNGKCPLVFLVASSGAGLNLAVVQAIKVLTTYVTLDISAAAEDNESDAIDAVSAFIDKIIANNLAPEPCTSGLRVIDKNLDAVADTFTNVFPGPTVCFDVIPKINVSVPPTTEPQVFTANIVVTGDSVTTLSTRKVFFLVPPEIPEPPID</sequence>
<dbReference type="GO" id="GO:0005737">
    <property type="term" value="C:cytoplasm"/>
    <property type="evidence" value="ECO:0007669"/>
    <property type="project" value="TreeGrafter"/>
</dbReference>
<dbReference type="SUPFAM" id="SSF103647">
    <property type="entry name" value="TSP type-3 repeat"/>
    <property type="match status" value="1"/>
</dbReference>
<dbReference type="Gene3D" id="4.10.1080.10">
    <property type="entry name" value="TSP type-3 repeat"/>
    <property type="match status" value="1"/>
</dbReference>
<proteinExistence type="predicted"/>